<dbReference type="AlphaFoldDB" id="A0A6J4MXK9"/>
<dbReference type="Pfam" id="PF00196">
    <property type="entry name" value="GerE"/>
    <property type="match status" value="1"/>
</dbReference>
<name>A0A6J4MXK9_9ACTN</name>
<sequence length="221" mass="23649">MTDSTSPFPRPLRVVLHDDSELVGRGLEHMLAPYSDVVVLLPPAGPGRPVPPCELELYDPHGPKAAALDGSAPRPHGRMVAFSWNCTRDAVSTELARGAAGYISKRAPAERLVRGLVQVARGRVVVELAGPRSQTASRHAPAADWPLTDRETAVLALIAQGRSNQEIAEDLSLSINSIKSYIRVAYRKIDVASRSQAVLWGVRHGLLSVHPTGTQGTAPAP</sequence>
<reference evidence="5" key="1">
    <citation type="submission" date="2020-02" db="EMBL/GenBank/DDBJ databases">
        <authorList>
            <person name="Meier V. D."/>
        </authorList>
    </citation>
    <scope>NUCLEOTIDE SEQUENCE</scope>
    <source>
        <strain evidence="5">AVDCRST_MAG32</strain>
    </source>
</reference>
<evidence type="ECO:0000256" key="3">
    <source>
        <dbReference type="ARBA" id="ARBA00023163"/>
    </source>
</evidence>
<dbReference type="GO" id="GO:0006355">
    <property type="term" value="P:regulation of DNA-templated transcription"/>
    <property type="evidence" value="ECO:0007669"/>
    <property type="project" value="InterPro"/>
</dbReference>
<organism evidence="5">
    <name type="scientific">uncultured Nocardioides sp</name>
    <dbReference type="NCBI Taxonomy" id="198441"/>
    <lineage>
        <taxon>Bacteria</taxon>
        <taxon>Bacillati</taxon>
        <taxon>Actinomycetota</taxon>
        <taxon>Actinomycetes</taxon>
        <taxon>Propionibacteriales</taxon>
        <taxon>Nocardioidaceae</taxon>
        <taxon>Nocardioides</taxon>
        <taxon>environmental samples</taxon>
    </lineage>
</organism>
<evidence type="ECO:0000256" key="2">
    <source>
        <dbReference type="ARBA" id="ARBA00023125"/>
    </source>
</evidence>
<accession>A0A6J4MXK9</accession>
<dbReference type="InterPro" id="IPR016032">
    <property type="entry name" value="Sig_transdc_resp-reg_C-effctor"/>
</dbReference>
<dbReference type="PROSITE" id="PS50043">
    <property type="entry name" value="HTH_LUXR_2"/>
    <property type="match status" value="1"/>
</dbReference>
<evidence type="ECO:0000313" key="5">
    <source>
        <dbReference type="EMBL" id="CAA9371887.1"/>
    </source>
</evidence>
<dbReference type="PANTHER" id="PTHR44688:SF16">
    <property type="entry name" value="DNA-BINDING TRANSCRIPTIONAL ACTIVATOR DEVR_DOSR"/>
    <property type="match status" value="1"/>
</dbReference>
<keyword evidence="2" id="KW-0238">DNA-binding</keyword>
<keyword evidence="3" id="KW-0804">Transcription</keyword>
<proteinExistence type="predicted"/>
<dbReference type="InterPro" id="IPR000792">
    <property type="entry name" value="Tscrpt_reg_LuxR_C"/>
</dbReference>
<gene>
    <name evidence="5" type="ORF">AVDCRST_MAG32-770</name>
</gene>
<evidence type="ECO:0000256" key="1">
    <source>
        <dbReference type="ARBA" id="ARBA00023015"/>
    </source>
</evidence>
<dbReference type="EMBL" id="CADCUM010000033">
    <property type="protein sequence ID" value="CAA9371887.1"/>
    <property type="molecule type" value="Genomic_DNA"/>
</dbReference>
<dbReference type="SMART" id="SM00421">
    <property type="entry name" value="HTH_LUXR"/>
    <property type="match status" value="1"/>
</dbReference>
<dbReference type="Gene3D" id="3.40.50.2300">
    <property type="match status" value="1"/>
</dbReference>
<dbReference type="SUPFAM" id="SSF46894">
    <property type="entry name" value="C-terminal effector domain of the bipartite response regulators"/>
    <property type="match status" value="1"/>
</dbReference>
<keyword evidence="1" id="KW-0805">Transcription regulation</keyword>
<feature type="domain" description="HTH luxR-type" evidence="4">
    <location>
        <begin position="140"/>
        <end position="205"/>
    </location>
</feature>
<dbReference type="PRINTS" id="PR00038">
    <property type="entry name" value="HTHLUXR"/>
</dbReference>
<protein>
    <submittedName>
        <fullName evidence="5">Two-component transcriptional response regulator, LuxR family</fullName>
    </submittedName>
</protein>
<dbReference type="CDD" id="cd06170">
    <property type="entry name" value="LuxR_C_like"/>
    <property type="match status" value="1"/>
</dbReference>
<evidence type="ECO:0000259" key="4">
    <source>
        <dbReference type="PROSITE" id="PS50043"/>
    </source>
</evidence>
<dbReference type="GO" id="GO:0003677">
    <property type="term" value="F:DNA binding"/>
    <property type="evidence" value="ECO:0007669"/>
    <property type="project" value="UniProtKB-KW"/>
</dbReference>
<dbReference type="PANTHER" id="PTHR44688">
    <property type="entry name" value="DNA-BINDING TRANSCRIPTIONAL ACTIVATOR DEVR_DOSR"/>
    <property type="match status" value="1"/>
</dbReference>